<dbReference type="Gene3D" id="3.80.10.10">
    <property type="entry name" value="Ribonuclease Inhibitor"/>
    <property type="match status" value="1"/>
</dbReference>
<dbReference type="InParanoid" id="A0A1Z5K8A2"/>
<reference evidence="1 2" key="1">
    <citation type="journal article" date="2015" name="Plant Cell">
        <title>Oil accumulation by the oleaginous diatom Fistulifera solaris as revealed by the genome and transcriptome.</title>
        <authorList>
            <person name="Tanaka T."/>
            <person name="Maeda Y."/>
            <person name="Veluchamy A."/>
            <person name="Tanaka M."/>
            <person name="Abida H."/>
            <person name="Marechal E."/>
            <person name="Bowler C."/>
            <person name="Muto M."/>
            <person name="Sunaga Y."/>
            <person name="Tanaka M."/>
            <person name="Yoshino T."/>
            <person name="Taniguchi T."/>
            <person name="Fukuda Y."/>
            <person name="Nemoto M."/>
            <person name="Matsumoto M."/>
            <person name="Wong P.S."/>
            <person name="Aburatani S."/>
            <person name="Fujibuchi W."/>
        </authorList>
    </citation>
    <scope>NUCLEOTIDE SEQUENCE [LARGE SCALE GENOMIC DNA]</scope>
    <source>
        <strain evidence="1 2">JPCC DA0580</strain>
    </source>
</reference>
<dbReference type="AlphaFoldDB" id="A0A1Z5K8A2"/>
<evidence type="ECO:0000313" key="2">
    <source>
        <dbReference type="Proteomes" id="UP000198406"/>
    </source>
</evidence>
<gene>
    <name evidence="1" type="ORF">FisN_14Hu109</name>
</gene>
<evidence type="ECO:0000313" key="1">
    <source>
        <dbReference type="EMBL" id="GAX22490.1"/>
    </source>
</evidence>
<organism evidence="1 2">
    <name type="scientific">Fistulifera solaris</name>
    <name type="common">Oleaginous diatom</name>
    <dbReference type="NCBI Taxonomy" id="1519565"/>
    <lineage>
        <taxon>Eukaryota</taxon>
        <taxon>Sar</taxon>
        <taxon>Stramenopiles</taxon>
        <taxon>Ochrophyta</taxon>
        <taxon>Bacillariophyta</taxon>
        <taxon>Bacillariophyceae</taxon>
        <taxon>Bacillariophycidae</taxon>
        <taxon>Naviculales</taxon>
        <taxon>Naviculaceae</taxon>
        <taxon>Fistulifera</taxon>
    </lineage>
</organism>
<dbReference type="InterPro" id="IPR032675">
    <property type="entry name" value="LRR_dom_sf"/>
</dbReference>
<comment type="caution">
    <text evidence="1">The sequence shown here is derived from an EMBL/GenBank/DDBJ whole genome shotgun (WGS) entry which is preliminary data.</text>
</comment>
<name>A0A1Z5K8A2_FISSO</name>
<dbReference type="SUPFAM" id="SSF52047">
    <property type="entry name" value="RNI-like"/>
    <property type="match status" value="1"/>
</dbReference>
<dbReference type="Proteomes" id="UP000198406">
    <property type="component" value="Unassembled WGS sequence"/>
</dbReference>
<proteinExistence type="predicted"/>
<accession>A0A1Z5K8A2</accession>
<sequence>MHVNRSVNKKLSVALRTHKPCYHILQQPANKMDPLEANNNPLLELIPDEELSSRQKELRPTKFRGVLPMHRWLREPTHLDDIDWEACKDISIWCENETVIGLHKAGAFIADHTACFMISHTGNLKKYFLECVIYGESEARIVETVTFLWSLKHYPESKTSLSPSYTTVDTQDFVFDFATLQPEQLAHMLDANPTRKFAFGTGVWNAELSLVLATRKHTMHLTLAGACMNSYFAFDDEGKAFLDAFETRKSSFGLLRIDCYGNKIPFSKTNFERLLGLDTFETLEVGVLEKELVLLPFAAKAKTLCYELKSEMFQLNDFDSLNVSTSDLHLRIYVRGAGRNWHELPIALLNRMAILGHFERFRFFVGRRRTYNVENVALIVEALIRAIKANKKLHYLNLVDYTGVEDPSATWALHLQKLFQAFEAHKGLRTVVVGDYSPKGPTYAWLSRLLSRNRKITVLDRSGNQISNGTSIDKIYALNRFYNGSDELVKESLTSLRLSLMTMALVESASQNYQRTAVLLFQHVDSLCDFIQNKHEDDGESHESLVASEAIELLPSCPRRSTEGPSKRART</sequence>
<keyword evidence="2" id="KW-1185">Reference proteome</keyword>
<dbReference type="OrthoDB" id="120976at2759"/>
<protein>
    <submittedName>
        <fullName evidence="1">Uncharacterized protein</fullName>
    </submittedName>
</protein>
<dbReference type="EMBL" id="BDSP01000184">
    <property type="protein sequence ID" value="GAX22490.1"/>
    <property type="molecule type" value="Genomic_DNA"/>
</dbReference>